<dbReference type="AlphaFoldDB" id="A0A1D8IMG1"/>
<feature type="chain" id="PRO_5009108322" evidence="1">
    <location>
        <begin position="27"/>
        <end position="173"/>
    </location>
</feature>
<evidence type="ECO:0000313" key="3">
    <source>
        <dbReference type="Proteomes" id="UP000095401"/>
    </source>
</evidence>
<dbReference type="Pfam" id="PF02635">
    <property type="entry name" value="DsrE"/>
    <property type="match status" value="1"/>
</dbReference>
<evidence type="ECO:0000256" key="1">
    <source>
        <dbReference type="SAM" id="SignalP"/>
    </source>
</evidence>
<dbReference type="InterPro" id="IPR027396">
    <property type="entry name" value="DsrEFH-like"/>
</dbReference>
<dbReference type="SUPFAM" id="SSF75169">
    <property type="entry name" value="DsrEFH-like"/>
    <property type="match status" value="1"/>
</dbReference>
<sequence length="173" mass="19495">MENVMKLFVSMALLGFTLVVATVARADNLPEFPGIESVPITPDMNYGGFFKSHQPVKLVFGVANPGAQLKESLINTAATVRYLKSKGYRYEIQIVLYGRAVLTADQWKQEYSSYSAQFQALHEQGVQFRVCHNSMYSLHVKADDIYPYMKIVPAGILQLTKKQMQGFAYISNR</sequence>
<feature type="signal peptide" evidence="1">
    <location>
        <begin position="1"/>
        <end position="26"/>
    </location>
</feature>
<dbReference type="KEGG" id="aprs:BI364_06560"/>
<organism evidence="2 3">
    <name type="scientific">Acidihalobacter yilgarnensis</name>
    <dbReference type="NCBI Taxonomy" id="2819280"/>
    <lineage>
        <taxon>Bacteria</taxon>
        <taxon>Pseudomonadati</taxon>
        <taxon>Pseudomonadota</taxon>
        <taxon>Gammaproteobacteria</taxon>
        <taxon>Chromatiales</taxon>
        <taxon>Ectothiorhodospiraceae</taxon>
        <taxon>Acidihalobacter</taxon>
    </lineage>
</organism>
<protein>
    <submittedName>
        <fullName evidence="2">Uncharacterized protein</fullName>
    </submittedName>
</protein>
<dbReference type="PANTHER" id="PTHR37691">
    <property type="entry name" value="BLR3518 PROTEIN"/>
    <property type="match status" value="1"/>
</dbReference>
<evidence type="ECO:0000313" key="2">
    <source>
        <dbReference type="EMBL" id="AOU97663.1"/>
    </source>
</evidence>
<name>A0A1D8IMG1_9GAMM</name>
<reference evidence="3" key="1">
    <citation type="submission" date="2016-09" db="EMBL/GenBank/DDBJ databases">
        <title>Acidihalobacter prosperus F5.</title>
        <authorList>
            <person name="Khaleque H.N."/>
            <person name="Ramsay J.P."/>
            <person name="Kaksonen A.H."/>
            <person name="Boxall N.J."/>
            <person name="Watkin E.L.J."/>
        </authorList>
    </citation>
    <scope>NUCLEOTIDE SEQUENCE [LARGE SCALE GENOMIC DNA]</scope>
    <source>
        <strain evidence="3">F5</strain>
    </source>
</reference>
<dbReference type="PANTHER" id="PTHR37691:SF1">
    <property type="entry name" value="BLR3518 PROTEIN"/>
    <property type="match status" value="1"/>
</dbReference>
<dbReference type="InterPro" id="IPR003787">
    <property type="entry name" value="Sulphur_relay_DsrE/F-like"/>
</dbReference>
<gene>
    <name evidence="2" type="ORF">BI364_06560</name>
</gene>
<proteinExistence type="predicted"/>
<keyword evidence="1" id="KW-0732">Signal</keyword>
<accession>A0A1D8IMG1</accession>
<keyword evidence="3" id="KW-1185">Reference proteome</keyword>
<dbReference type="Proteomes" id="UP000095401">
    <property type="component" value="Chromosome"/>
</dbReference>
<dbReference type="Gene3D" id="3.40.1260.10">
    <property type="entry name" value="DsrEFH-like"/>
    <property type="match status" value="1"/>
</dbReference>
<dbReference type="EMBL" id="CP017415">
    <property type="protein sequence ID" value="AOU97663.1"/>
    <property type="molecule type" value="Genomic_DNA"/>
</dbReference>